<accession>A0A9N8W108</accession>
<dbReference type="FunFam" id="3.40.50.1820:FF:000056">
    <property type="entry name" value="GPI inositol-deacylase"/>
    <property type="match status" value="1"/>
</dbReference>
<evidence type="ECO:0000256" key="11">
    <source>
        <dbReference type="SAM" id="MobiDB-lite"/>
    </source>
</evidence>
<evidence type="ECO:0000256" key="2">
    <source>
        <dbReference type="ARBA" id="ARBA00006931"/>
    </source>
</evidence>
<feature type="transmembrane region" description="Helical" evidence="10">
    <location>
        <begin position="799"/>
        <end position="820"/>
    </location>
</feature>
<organism evidence="14 15">
    <name type="scientific">Ambispora leptoticha</name>
    <dbReference type="NCBI Taxonomy" id="144679"/>
    <lineage>
        <taxon>Eukaryota</taxon>
        <taxon>Fungi</taxon>
        <taxon>Fungi incertae sedis</taxon>
        <taxon>Mucoromycota</taxon>
        <taxon>Glomeromycotina</taxon>
        <taxon>Glomeromycetes</taxon>
        <taxon>Archaeosporales</taxon>
        <taxon>Ambisporaceae</taxon>
        <taxon>Ambispora</taxon>
    </lineage>
</organism>
<dbReference type="Pfam" id="PF07819">
    <property type="entry name" value="PGAP1"/>
    <property type="match status" value="1"/>
</dbReference>
<feature type="compositionally biased region" description="Basic and acidic residues" evidence="11">
    <location>
        <begin position="35"/>
        <end position="45"/>
    </location>
</feature>
<dbReference type="InterPro" id="IPR029058">
    <property type="entry name" value="AB_hydrolase_fold"/>
</dbReference>
<dbReference type="GO" id="GO:0015031">
    <property type="term" value="P:protein transport"/>
    <property type="evidence" value="ECO:0007669"/>
    <property type="project" value="UniProtKB-KW"/>
</dbReference>
<evidence type="ECO:0000256" key="10">
    <source>
        <dbReference type="RuleBase" id="RU365011"/>
    </source>
</evidence>
<comment type="function">
    <text evidence="10">Involved in inositol deacylation of GPI-anchored proteins which plays important roles in the quality control and ER-associated degradation of GPI-anchored proteins.</text>
</comment>
<keyword evidence="4 10" id="KW-0812">Transmembrane</keyword>
<dbReference type="Pfam" id="PF25140">
    <property type="entry name" value="PGAP1_TMD"/>
    <property type="match status" value="1"/>
</dbReference>
<evidence type="ECO:0000259" key="13">
    <source>
        <dbReference type="Pfam" id="PF25140"/>
    </source>
</evidence>
<comment type="caution">
    <text evidence="10">Lacks conserved residue(s) required for the propagation of feature annotation.</text>
</comment>
<dbReference type="PANTHER" id="PTHR15495">
    <property type="entry name" value="NEGATIVE REGULATOR OF VESICLE FORMATION-RELATED"/>
    <property type="match status" value="1"/>
</dbReference>
<name>A0A9N8W108_9GLOM</name>
<feature type="domain" description="GPI inositol-deacylase PGAP1-like alpha/beta" evidence="12">
    <location>
        <begin position="174"/>
        <end position="420"/>
    </location>
</feature>
<keyword evidence="15" id="KW-1185">Reference proteome</keyword>
<feature type="domain" description="GPI inositol-deacylase transmembrane" evidence="13">
    <location>
        <begin position="766"/>
        <end position="909"/>
    </location>
</feature>
<gene>
    <name evidence="14" type="ORF">ALEPTO_LOCUS1837</name>
</gene>
<evidence type="ECO:0000256" key="7">
    <source>
        <dbReference type="ARBA" id="ARBA00022927"/>
    </source>
</evidence>
<dbReference type="SUPFAM" id="SSF53474">
    <property type="entry name" value="alpha/beta-Hydrolases"/>
    <property type="match status" value="1"/>
</dbReference>
<dbReference type="Pfam" id="PF25141">
    <property type="entry name" value="PGAP1_2nd"/>
    <property type="match status" value="1"/>
</dbReference>
<sequence>MGVRDADECETLEISSTRLELETSRILDSASAVDDTSRQQPRERTSSPTTPTSLEKASLLNNNILNNNINHSSPPKRKLHQNQKSPHKSLTGHASASLSCSISIFIIFIVTIVLLGATLDSFLNHQKDSKGCLVSYMRPSFIKQNGFDSEQTRFAGKYGLYLYRELGLDISEEPTGIPALFIPGNAGSYKQVRSIAAETAVLYYESMSQEPKHWEQGVRGIDFFTVDFNEEFSAFHGHSLLEQAEYLNDAIRYILSLYPTVRKHQYSHPSQPHPDPASVIIIGHSMGGVVARTLFTMPNYQPGSINTILTMATPHLLPPAPFDWQISKIYTDINEFWRNGYSSNASPSNSLSDVTLISIAGGTLDTIVCSDSANINSLVPASHGFTVFTTSIPTVWTSMDHQCILWCNQFVKVVANTLLNIVDIRRASQTKTISERMSIFRKFLLTGLEVGFPEIEAPKKKLEPFGIISLEKDSNTFLDMGQRLVLEKLGSAPKVHLMPIPPTAPHSTLNTFSLLTDQSLGKDSLVDVLLCDIMPTEVRESIKNNSSTNNIVLSTAPRLSCHIASGDAIAVPASGKDDEYPYSGRTFSFLKLKVKDLGDYQYIAIIDQDGKGTGGFLLAEFYDEHSTINSLDTSIKELIMEGIHVDAVSENHSLVSVLRIPIIDSSLLTYKMTINRHGCSDGLFAPFLRQSISSMYESKFLVNIKHADINIHGQAPFVTPVSAPHLRRGLELQFWMDPTCHAPLSLDIEFDLYGSLGKIVMRFQTVLVAFPFMVVILTLRAQIREYNRGEPFYSFGHALHLFISQTMPIFLLMISCLSIYQSVTRASKTYSLADLFPVDTTPGDMHKVIKAKASFNVNDTLLGNHDPFFWFLPPLFFLMSVGITAFCYALLSILVRSLASITSFISQRRPSVARFVGRQEPLIFI</sequence>
<evidence type="ECO:0000256" key="3">
    <source>
        <dbReference type="ARBA" id="ARBA00022448"/>
    </source>
</evidence>
<comment type="similarity">
    <text evidence="2 10">Belongs to the GPI inositol-deacylase family.</text>
</comment>
<dbReference type="OrthoDB" id="348976at2759"/>
<dbReference type="GO" id="GO:0005789">
    <property type="term" value="C:endoplasmic reticulum membrane"/>
    <property type="evidence" value="ECO:0007669"/>
    <property type="project" value="UniProtKB-SubCell"/>
</dbReference>
<evidence type="ECO:0000313" key="15">
    <source>
        <dbReference type="Proteomes" id="UP000789508"/>
    </source>
</evidence>
<feature type="compositionally biased region" description="Basic residues" evidence="11">
    <location>
        <begin position="74"/>
        <end position="87"/>
    </location>
</feature>
<dbReference type="AlphaFoldDB" id="A0A9N8W108"/>
<evidence type="ECO:0000256" key="9">
    <source>
        <dbReference type="ARBA" id="ARBA00023136"/>
    </source>
</evidence>
<reference evidence="14" key="1">
    <citation type="submission" date="2021-06" db="EMBL/GenBank/DDBJ databases">
        <authorList>
            <person name="Kallberg Y."/>
            <person name="Tangrot J."/>
            <person name="Rosling A."/>
        </authorList>
    </citation>
    <scope>NUCLEOTIDE SEQUENCE</scope>
    <source>
        <strain evidence="14">FL130A</strain>
    </source>
</reference>
<dbReference type="Gene3D" id="3.40.50.1820">
    <property type="entry name" value="alpha/beta hydrolase"/>
    <property type="match status" value="1"/>
</dbReference>
<evidence type="ECO:0000256" key="8">
    <source>
        <dbReference type="ARBA" id="ARBA00022989"/>
    </source>
</evidence>
<dbReference type="GO" id="GO:0050185">
    <property type="term" value="F:phosphatidylinositol deacylase activity"/>
    <property type="evidence" value="ECO:0007669"/>
    <property type="project" value="TreeGrafter"/>
</dbReference>
<dbReference type="GO" id="GO:0006505">
    <property type="term" value="P:GPI anchor metabolic process"/>
    <property type="evidence" value="ECO:0007669"/>
    <property type="project" value="TreeGrafter"/>
</dbReference>
<evidence type="ECO:0000256" key="6">
    <source>
        <dbReference type="ARBA" id="ARBA00022824"/>
    </source>
</evidence>
<feature type="transmembrane region" description="Helical" evidence="10">
    <location>
        <begin position="94"/>
        <end position="119"/>
    </location>
</feature>
<keyword evidence="3 10" id="KW-0813">Transport</keyword>
<keyword evidence="5 10" id="KW-0378">Hydrolase</keyword>
<keyword evidence="8 10" id="KW-1133">Transmembrane helix</keyword>
<comment type="caution">
    <text evidence="14">The sequence shown here is derived from an EMBL/GenBank/DDBJ whole genome shotgun (WGS) entry which is preliminary data.</text>
</comment>
<evidence type="ECO:0000256" key="5">
    <source>
        <dbReference type="ARBA" id="ARBA00022801"/>
    </source>
</evidence>
<dbReference type="InterPro" id="IPR056824">
    <property type="entry name" value="PGAP1_TMD"/>
</dbReference>
<feature type="compositionally biased region" description="Low complexity" evidence="11">
    <location>
        <begin position="46"/>
        <end position="70"/>
    </location>
</feature>
<keyword evidence="6 10" id="KW-0256">Endoplasmic reticulum</keyword>
<dbReference type="EMBL" id="CAJVPS010000226">
    <property type="protein sequence ID" value="CAG8467242.1"/>
    <property type="molecule type" value="Genomic_DNA"/>
</dbReference>
<evidence type="ECO:0000259" key="12">
    <source>
        <dbReference type="Pfam" id="PF07819"/>
    </source>
</evidence>
<comment type="subcellular location">
    <subcellularLocation>
        <location evidence="1">Endoplasmic reticulum membrane</location>
        <topology evidence="1">Multi-pass membrane protein</topology>
    </subcellularLocation>
</comment>
<feature type="transmembrane region" description="Helical" evidence="10">
    <location>
        <begin position="875"/>
        <end position="899"/>
    </location>
</feature>
<evidence type="ECO:0000313" key="14">
    <source>
        <dbReference type="EMBL" id="CAG8467242.1"/>
    </source>
</evidence>
<dbReference type="PANTHER" id="PTHR15495:SF7">
    <property type="entry name" value="GPI INOSITOL-DEACYLASE"/>
    <property type="match status" value="1"/>
</dbReference>
<keyword evidence="7 10" id="KW-0653">Protein transport</keyword>
<dbReference type="InterPro" id="IPR039529">
    <property type="entry name" value="PGAP1/BST1"/>
</dbReference>
<evidence type="ECO:0000256" key="1">
    <source>
        <dbReference type="ARBA" id="ARBA00004477"/>
    </source>
</evidence>
<feature type="region of interest" description="Disordered" evidence="11">
    <location>
        <begin position="28"/>
        <end position="90"/>
    </location>
</feature>
<evidence type="ECO:0000256" key="4">
    <source>
        <dbReference type="ARBA" id="ARBA00022692"/>
    </source>
</evidence>
<dbReference type="EC" id="3.1.-.-" evidence="10"/>
<feature type="transmembrane region" description="Helical" evidence="10">
    <location>
        <begin position="759"/>
        <end position="779"/>
    </location>
</feature>
<keyword evidence="9 10" id="KW-0472">Membrane</keyword>
<proteinExistence type="inferred from homology"/>
<dbReference type="GO" id="GO:0006888">
    <property type="term" value="P:endoplasmic reticulum to Golgi vesicle-mediated transport"/>
    <property type="evidence" value="ECO:0007669"/>
    <property type="project" value="TreeGrafter"/>
</dbReference>
<dbReference type="InterPro" id="IPR012908">
    <property type="entry name" value="PGAP1-ab_dom-like"/>
</dbReference>
<protein>
    <recommendedName>
        <fullName evidence="10">GPI inositol-deacylase</fullName>
        <ecNumber evidence="10">3.1.-.-</ecNumber>
    </recommendedName>
</protein>
<dbReference type="Proteomes" id="UP000789508">
    <property type="component" value="Unassembled WGS sequence"/>
</dbReference>